<protein>
    <submittedName>
        <fullName evidence="2">Uncharacterized protein</fullName>
    </submittedName>
</protein>
<dbReference type="RefSeq" id="YP_001687071.1">
    <property type="nucleotide sequence ID" value="NC_010356.1"/>
</dbReference>
<feature type="coiled-coil region" evidence="1">
    <location>
        <begin position="94"/>
        <end position="142"/>
    </location>
</feature>
<reference evidence="2 3" key="2">
    <citation type="journal article" date="2008" name="J. Virol.">
        <title>Genome analysis of a Glossina pallidipes salivary gland hypertrophy virus reveals a novel, large, double-stranded circular DNA virus.</title>
        <authorList>
            <person name="Abd-Alla A.M."/>
            <person name="Cousserans F."/>
            <person name="Parker A.G."/>
            <person name="Jehle J.A."/>
            <person name="Parker N.J."/>
            <person name="Vlak J.M."/>
            <person name="Robinson A.S."/>
            <person name="Bergoin M."/>
        </authorList>
    </citation>
    <scope>NUCLEOTIDE SEQUENCE [LARGE SCALE GENOMIC DNA]</scope>
    <source>
        <strain evidence="3">Isolate Glossina pallidipes/Ethiopia/Seibersdorf/-</strain>
    </source>
</reference>
<evidence type="ECO:0000313" key="2">
    <source>
        <dbReference type="EMBL" id="ABQ08896.1"/>
    </source>
</evidence>
<dbReference type="Proteomes" id="UP000011301">
    <property type="component" value="Segment"/>
</dbReference>
<dbReference type="KEGG" id="vg:5950914"/>
<evidence type="ECO:0000313" key="3">
    <source>
        <dbReference type="Proteomes" id="UP000011301"/>
    </source>
</evidence>
<evidence type="ECO:0000256" key="1">
    <source>
        <dbReference type="SAM" id="Coils"/>
    </source>
</evidence>
<sequence length="156" mass="18623">MMEKRRYNNFFLKSKLKLSCSYCKLTINAREYNRHVKIVHSDKKLKHKCIWCNNYKWKRGDVQNYVHRLECVKMRIKADEQLLNNERQLLLSLCDEHNETIAKQNELIADLQETINSIAIENFELKKKLDEYEEAVEKLHESMGKYALCSAILNIV</sequence>
<accession>B0YLS7</accession>
<keyword evidence="1" id="KW-0175">Coiled coil</keyword>
<proteinExistence type="predicted"/>
<dbReference type="EMBL" id="EF568108">
    <property type="protein sequence ID" value="ABQ08896.1"/>
    <property type="molecule type" value="Genomic_DNA"/>
</dbReference>
<gene>
    <name evidence="2" type="ORF">SGHV123</name>
</gene>
<dbReference type="GeneID" id="5950914"/>
<reference evidence="2 3" key="1">
    <citation type="journal article" date="2007" name="J. Virol. Methods">
        <title>Development of a non-destructive PCR method for detection of the salivary gland hypertrophy virus (SGHV) in tsetse flies.</title>
        <authorList>
            <person name="Abd-Alla A."/>
            <person name="Bossin H."/>
            <person name="Cousserans F."/>
            <person name="Parker A."/>
            <person name="Bergoin M."/>
            <person name="Robinson A."/>
        </authorList>
    </citation>
    <scope>NUCLEOTIDE SEQUENCE [LARGE SCALE GENOMIC DNA]</scope>
    <source>
        <strain evidence="3">Isolate Glossina pallidipes/Ethiopia/Seibersdorf/-</strain>
    </source>
</reference>
<keyword evidence="3" id="KW-1185">Reference proteome</keyword>
<organism evidence="2 3">
    <name type="scientific">Glossina hytrovirus (isolate Glossina pallidipes/Ethiopia/Seibersdorf/-)</name>
    <name type="common">GHV</name>
    <dbReference type="NCBI Taxonomy" id="379529"/>
    <lineage>
        <taxon>Viruses</taxon>
        <taxon>Viruses incertae sedis</taxon>
        <taxon>Naldaviricetes</taxon>
        <taxon>Lefavirales</taxon>
        <taxon>Hytrosaviridae</taxon>
        <taxon>Glossinavirus</taxon>
        <taxon>Glossinavirus glopallidipedis</taxon>
    </lineage>
</organism>
<name>B0YLS7_GHVS</name>
<organismHost>
    <name type="scientific">Glossina</name>
    <name type="common">tsetse flies</name>
    <dbReference type="NCBI Taxonomy" id="7393"/>
</organismHost>